<dbReference type="Proteomes" id="UP000054783">
    <property type="component" value="Unassembled WGS sequence"/>
</dbReference>
<accession>A0A0V1AE32</accession>
<name>A0A0V1AE32_9BILA</name>
<proteinExistence type="predicted"/>
<gene>
    <name evidence="1" type="ORF">T12_3242</name>
</gene>
<organism evidence="1 2">
    <name type="scientific">Trichinella patagoniensis</name>
    <dbReference type="NCBI Taxonomy" id="990121"/>
    <lineage>
        <taxon>Eukaryota</taxon>
        <taxon>Metazoa</taxon>
        <taxon>Ecdysozoa</taxon>
        <taxon>Nematoda</taxon>
        <taxon>Enoplea</taxon>
        <taxon>Dorylaimia</taxon>
        <taxon>Trichinellida</taxon>
        <taxon>Trichinellidae</taxon>
        <taxon>Trichinella</taxon>
    </lineage>
</organism>
<evidence type="ECO:0000313" key="1">
    <source>
        <dbReference type="EMBL" id="KRY23090.1"/>
    </source>
</evidence>
<dbReference type="AlphaFoldDB" id="A0A0V1AE32"/>
<keyword evidence="2" id="KW-1185">Reference proteome</keyword>
<reference evidence="1 2" key="1">
    <citation type="submission" date="2015-01" db="EMBL/GenBank/DDBJ databases">
        <title>Evolution of Trichinella species and genotypes.</title>
        <authorList>
            <person name="Korhonen P.K."/>
            <person name="Edoardo P."/>
            <person name="Giuseppe L.R."/>
            <person name="Gasser R.B."/>
        </authorList>
    </citation>
    <scope>NUCLEOTIDE SEQUENCE [LARGE SCALE GENOMIC DNA]</scope>
    <source>
        <strain evidence="1">ISS2496</strain>
    </source>
</reference>
<comment type="caution">
    <text evidence="1">The sequence shown here is derived from an EMBL/GenBank/DDBJ whole genome shotgun (WGS) entry which is preliminary data.</text>
</comment>
<dbReference type="EMBL" id="JYDQ01000005">
    <property type="protein sequence ID" value="KRY23090.1"/>
    <property type="molecule type" value="Genomic_DNA"/>
</dbReference>
<evidence type="ECO:0000313" key="2">
    <source>
        <dbReference type="Proteomes" id="UP000054783"/>
    </source>
</evidence>
<protein>
    <submittedName>
        <fullName evidence="1">Uncharacterized protein</fullName>
    </submittedName>
</protein>
<sequence length="204" mass="23284">MKWRRMIIHARKNAKQKESRAWFRSTDLWVMLPTRFLWATLLFRFGFIRLVGQSTNEKDHSSYSLPRSERNSTDCFSGSITTTVVFFSHTINFEKQFTFDNYGKQVLKTLLLKHLSQKKSPEKNFLAVTAGQKTVFCIRQSNEEHDPPGGAGGSASWSALVCRPSLCALSVLLARWCLLVDILATLCLVHFRTTDFQVGRCSSP</sequence>